<protein>
    <submittedName>
        <fullName evidence="1">Lipid A disaccharide synthetase</fullName>
        <ecNumber evidence="1">2.4.1.182</ecNumber>
    </submittedName>
</protein>
<evidence type="ECO:0000313" key="2">
    <source>
        <dbReference type="Proteomes" id="UP000016960"/>
    </source>
</evidence>
<dbReference type="PANTHER" id="PTHR30372">
    <property type="entry name" value="LIPID-A-DISACCHARIDE SYNTHASE"/>
    <property type="match status" value="1"/>
</dbReference>
<organism evidence="1 2">
    <name type="scientific">Rubidibacter lacunae KORDI 51-2</name>
    <dbReference type="NCBI Taxonomy" id="582515"/>
    <lineage>
        <taxon>Bacteria</taxon>
        <taxon>Bacillati</taxon>
        <taxon>Cyanobacteriota</taxon>
        <taxon>Cyanophyceae</taxon>
        <taxon>Oscillatoriophycideae</taxon>
        <taxon>Chroococcales</taxon>
        <taxon>Aphanothecaceae</taxon>
        <taxon>Rubidibacter</taxon>
    </lineage>
</organism>
<reference evidence="1 2" key="1">
    <citation type="submission" date="2013-05" db="EMBL/GenBank/DDBJ databases">
        <title>Draft genome sequence of Rubidibacter lacunae KORDI 51-2.</title>
        <authorList>
            <person name="Choi D.H."/>
            <person name="Noh J.H."/>
            <person name="Kwon K.-K."/>
            <person name="Lee J.-H."/>
            <person name="Ryu J.-Y."/>
        </authorList>
    </citation>
    <scope>NUCLEOTIDE SEQUENCE [LARGE SCALE GENOMIC DNA]</scope>
    <source>
        <strain evidence="1 2">KORDI 51-2</strain>
    </source>
</reference>
<dbReference type="GO" id="GO:0016020">
    <property type="term" value="C:membrane"/>
    <property type="evidence" value="ECO:0007669"/>
    <property type="project" value="GOC"/>
</dbReference>
<keyword evidence="1" id="KW-0328">Glycosyltransferase</keyword>
<sequence>MPSENLLGCLDGADYARTFYLRCYCDKMCARLETGTTAYASKVVAAGKGVAAGDRFETTFSTVVGADSPTDVLILTNGPGEVMTWVRPVVQALRRQLPARAVRVSVVLSPCPHATGMEAAVARQLPGVDRVQPAEAFWRFLLWGQTAERWTWRSRGVVLFLGGDRFFAVWIARRLGYRTIIYAEWDAQWWRWVDRIAAMRGQTVAKLPARARLKVRIVGDLMAEVERVPIDNIDVQTIGLLVGSKSAKLTQGVPLCLAIAEQIRARRPQVRFIIPVAPTQTPEAIAHYADPQRNPAVALVGGSPAQLEMTGDRARLRTPSGLAVELRSEFPPHGLYASCHLCLTTVGANTAELGALGVPMVVLLPTQQLDAMRAWDGLPGLLANLPGIGKLFAVTINWLILRRKRLYAWPNIWAGREIVPELCGRLRAEEVAALALALLEHPKQLEAMRTELRAASGQPGAADAIASLVVEELDRTRE</sequence>
<dbReference type="AlphaFoldDB" id="U5DSB3"/>
<dbReference type="PATRIC" id="fig|582515.4.peg.800"/>
<dbReference type="eggNOG" id="COG0763">
    <property type="taxonomic scope" value="Bacteria"/>
</dbReference>
<dbReference type="InterPro" id="IPR003835">
    <property type="entry name" value="Glyco_trans_19"/>
</dbReference>
<name>U5DSB3_9CHRO</name>
<dbReference type="GO" id="GO:0005543">
    <property type="term" value="F:phospholipid binding"/>
    <property type="evidence" value="ECO:0007669"/>
    <property type="project" value="TreeGrafter"/>
</dbReference>
<dbReference type="GO" id="GO:0009245">
    <property type="term" value="P:lipid A biosynthetic process"/>
    <property type="evidence" value="ECO:0007669"/>
    <property type="project" value="InterPro"/>
</dbReference>
<evidence type="ECO:0000313" key="1">
    <source>
        <dbReference type="EMBL" id="ERN42565.1"/>
    </source>
</evidence>
<dbReference type="SUPFAM" id="SSF53756">
    <property type="entry name" value="UDP-Glycosyltransferase/glycogen phosphorylase"/>
    <property type="match status" value="1"/>
</dbReference>
<dbReference type="Proteomes" id="UP000016960">
    <property type="component" value="Unassembled WGS sequence"/>
</dbReference>
<proteinExistence type="predicted"/>
<comment type="caution">
    <text evidence="1">The sequence shown here is derived from an EMBL/GenBank/DDBJ whole genome shotgun (WGS) entry which is preliminary data.</text>
</comment>
<gene>
    <name evidence="1" type="ORF">KR51_00007220</name>
</gene>
<dbReference type="STRING" id="582515.KR51_00007220"/>
<accession>U5DSB3</accession>
<dbReference type="InParanoid" id="U5DSB3"/>
<dbReference type="PANTHER" id="PTHR30372:SF6">
    <property type="entry name" value="LIPID-A-DISACCHARIDE SYNTHASE"/>
    <property type="match status" value="1"/>
</dbReference>
<keyword evidence="2" id="KW-1185">Reference proteome</keyword>
<dbReference type="GO" id="GO:0008915">
    <property type="term" value="F:lipid-A-disaccharide synthase activity"/>
    <property type="evidence" value="ECO:0007669"/>
    <property type="project" value="UniProtKB-EC"/>
</dbReference>
<dbReference type="EMBL" id="ASSJ01000016">
    <property type="protein sequence ID" value="ERN42565.1"/>
    <property type="molecule type" value="Genomic_DNA"/>
</dbReference>
<keyword evidence="1" id="KW-0808">Transferase</keyword>
<dbReference type="EC" id="2.4.1.182" evidence="1"/>